<feature type="transmembrane region" description="Helical" evidence="10">
    <location>
        <begin position="311"/>
        <end position="337"/>
    </location>
</feature>
<comment type="caution">
    <text evidence="12">The sequence shown here is derived from an EMBL/GenBank/DDBJ whole genome shotgun (WGS) entry which is preliminary data.</text>
</comment>
<dbReference type="InterPro" id="IPR006153">
    <property type="entry name" value="Cation/H_exchanger_TM"/>
</dbReference>
<keyword evidence="6" id="KW-0915">Sodium</keyword>
<keyword evidence="3" id="KW-1003">Cell membrane</keyword>
<evidence type="ECO:0000256" key="3">
    <source>
        <dbReference type="ARBA" id="ARBA00022475"/>
    </source>
</evidence>
<dbReference type="PANTHER" id="PTHR10110:SF86">
    <property type="entry name" value="SODIUM_HYDROGEN EXCHANGER 7"/>
    <property type="match status" value="1"/>
</dbReference>
<dbReference type="EMBL" id="AGZS01000001">
    <property type="protein sequence ID" value="EJD65467.1"/>
    <property type="molecule type" value="Genomic_DNA"/>
</dbReference>
<keyword evidence="8 10" id="KW-0472">Membrane</keyword>
<feature type="transmembrane region" description="Helical" evidence="10">
    <location>
        <begin position="27"/>
        <end position="43"/>
    </location>
</feature>
<feature type="transmembrane region" description="Helical" evidence="10">
    <location>
        <begin position="228"/>
        <end position="252"/>
    </location>
</feature>
<keyword evidence="7" id="KW-0406">Ion transport</keyword>
<dbReference type="GO" id="GO:0015386">
    <property type="term" value="F:potassium:proton antiporter activity"/>
    <property type="evidence" value="ECO:0007669"/>
    <property type="project" value="TreeGrafter"/>
</dbReference>
<dbReference type="GO" id="GO:0098719">
    <property type="term" value="P:sodium ion import across plasma membrane"/>
    <property type="evidence" value="ECO:0007669"/>
    <property type="project" value="TreeGrafter"/>
</dbReference>
<organism evidence="12 13">
    <name type="scientific">Scardovia wiggsiae F0424</name>
    <dbReference type="NCBI Taxonomy" id="857290"/>
    <lineage>
        <taxon>Bacteria</taxon>
        <taxon>Bacillati</taxon>
        <taxon>Actinomycetota</taxon>
        <taxon>Actinomycetes</taxon>
        <taxon>Bifidobacteriales</taxon>
        <taxon>Bifidobacteriaceae</taxon>
        <taxon>Scardovia</taxon>
    </lineage>
</organism>
<feature type="transmembrane region" description="Helical" evidence="10">
    <location>
        <begin position="55"/>
        <end position="73"/>
    </location>
</feature>
<feature type="transmembrane region" description="Helical" evidence="10">
    <location>
        <begin position="85"/>
        <end position="107"/>
    </location>
</feature>
<accession>J0LNU9</accession>
<feature type="transmembrane region" description="Helical" evidence="10">
    <location>
        <begin position="358"/>
        <end position="382"/>
    </location>
</feature>
<keyword evidence="9" id="KW-0739">Sodium transport</keyword>
<evidence type="ECO:0000256" key="8">
    <source>
        <dbReference type="ARBA" id="ARBA00023136"/>
    </source>
</evidence>
<evidence type="ECO:0000256" key="5">
    <source>
        <dbReference type="ARBA" id="ARBA00022989"/>
    </source>
</evidence>
<dbReference type="GO" id="GO:0051453">
    <property type="term" value="P:regulation of intracellular pH"/>
    <property type="evidence" value="ECO:0007669"/>
    <property type="project" value="TreeGrafter"/>
</dbReference>
<keyword evidence="4 10" id="KW-0812">Transmembrane</keyword>
<keyword evidence="2" id="KW-0813">Transport</keyword>
<feature type="domain" description="Cation/H+ exchanger transmembrane" evidence="11">
    <location>
        <begin position="16"/>
        <end position="417"/>
    </location>
</feature>
<dbReference type="AlphaFoldDB" id="J0LNU9"/>
<dbReference type="Gene3D" id="6.10.140.1330">
    <property type="match status" value="1"/>
</dbReference>
<proteinExistence type="predicted"/>
<sequence length="690" mass="75625">MQLLALIVLIMSAVLLSALISPYIPKVSLPLVQIALGVIWYFLPFTPNLNLDDELYMILFIAPLLFFEAKGFSLSSLRRTISTSLSLAIGLVLFSVVATGFSLHALWGAISLPAAMALGAALGPTDAVAVSELRKEANLSDSQVSVLRSESLFNDAASIVSFQFAIAAATTGQFSALQFTWNIAYSFLGGAALGAVLGFLMNSLMLTLRRLSLETTTTRITIELLFPLFAYVLAENIHVSGVITVVAAGLLLRYNRIGVGSDIARTNLVSDSVWKFVTFALNGSVFVLLGIELPLAMRTSLSSPLVSTPMLLLAIVAITVILLLARFLWFIGLQMLSRNTQTGTRMGISALTPKSARSALIMTFGGAKGTISLILAFSLPVTLGTVNTFHVRDILLFIAGGYIILSLILVNIILPILAPKDTMEEEKGMAQANAAMLDRTITKISELETPENHSALAAVLQSYSMRAARLKDPQSSEQQRYKIFELNLAILEWRQQWLEKYLILHPDCETSVNHLLAPIESGLALSDGTVLKRLRMRAELTKLRIRLSVKKAYLLIRDRLGMPHTPPAGRSVSEIQSDLTNATIEYLSTLMNGTDTAGSGSSGTTSYPPSVVAVILSRYQLLKANSEGRQYTADKREQWRRDISHLRMQAYQIELDTIHEMQENDEITLGQARRMRSNVYVMQSDDAFED</sequence>
<evidence type="ECO:0000256" key="10">
    <source>
        <dbReference type="SAM" id="Phobius"/>
    </source>
</evidence>
<dbReference type="InterPro" id="IPR018422">
    <property type="entry name" value="Cation/H_exchanger_CPA1"/>
</dbReference>
<evidence type="ECO:0000256" key="9">
    <source>
        <dbReference type="ARBA" id="ARBA00023201"/>
    </source>
</evidence>
<evidence type="ECO:0000313" key="12">
    <source>
        <dbReference type="EMBL" id="EJD65467.1"/>
    </source>
</evidence>
<feature type="transmembrane region" description="Helical" evidence="10">
    <location>
        <begin position="394"/>
        <end position="417"/>
    </location>
</feature>
<keyword evidence="13" id="KW-1185">Reference proteome</keyword>
<dbReference type="HOGENOM" id="CLU_005912_6_2_11"/>
<evidence type="ECO:0000256" key="1">
    <source>
        <dbReference type="ARBA" id="ARBA00004651"/>
    </source>
</evidence>
<evidence type="ECO:0000313" key="13">
    <source>
        <dbReference type="Proteomes" id="UP000006415"/>
    </source>
</evidence>
<evidence type="ECO:0000256" key="2">
    <source>
        <dbReference type="ARBA" id="ARBA00022448"/>
    </source>
</evidence>
<evidence type="ECO:0000259" key="11">
    <source>
        <dbReference type="Pfam" id="PF00999"/>
    </source>
</evidence>
<dbReference type="GO" id="GO:0015385">
    <property type="term" value="F:sodium:proton antiporter activity"/>
    <property type="evidence" value="ECO:0007669"/>
    <property type="project" value="InterPro"/>
</dbReference>
<protein>
    <submittedName>
        <fullName evidence="12">Na+/H+ antiporter</fullName>
    </submittedName>
</protein>
<evidence type="ECO:0000256" key="7">
    <source>
        <dbReference type="ARBA" id="ARBA00023065"/>
    </source>
</evidence>
<keyword evidence="5 10" id="KW-1133">Transmembrane helix</keyword>
<dbReference type="STRING" id="857290.HMPREF9156_00231"/>
<dbReference type="GO" id="GO:0005886">
    <property type="term" value="C:plasma membrane"/>
    <property type="evidence" value="ECO:0007669"/>
    <property type="project" value="UniProtKB-SubCell"/>
</dbReference>
<evidence type="ECO:0000256" key="6">
    <source>
        <dbReference type="ARBA" id="ARBA00023053"/>
    </source>
</evidence>
<evidence type="ECO:0000256" key="4">
    <source>
        <dbReference type="ARBA" id="ARBA00022692"/>
    </source>
</evidence>
<dbReference type="eggNOG" id="COG0025">
    <property type="taxonomic scope" value="Bacteria"/>
</dbReference>
<feature type="transmembrane region" description="Helical" evidence="10">
    <location>
        <begin position="273"/>
        <end position="291"/>
    </location>
</feature>
<dbReference type="RefSeq" id="WP_007147299.1">
    <property type="nucleotide sequence ID" value="NZ_AKCI01000001.1"/>
</dbReference>
<dbReference type="Proteomes" id="UP000006415">
    <property type="component" value="Unassembled WGS sequence"/>
</dbReference>
<gene>
    <name evidence="12" type="ORF">HMPREF9156_00231</name>
</gene>
<dbReference type="PANTHER" id="PTHR10110">
    <property type="entry name" value="SODIUM/HYDROGEN EXCHANGER"/>
    <property type="match status" value="1"/>
</dbReference>
<name>J0LNU9_9BIFI</name>
<dbReference type="OrthoDB" id="9809206at2"/>
<comment type="subcellular location">
    <subcellularLocation>
        <location evidence="1">Cell membrane</location>
        <topology evidence="1">Multi-pass membrane protein</topology>
    </subcellularLocation>
</comment>
<dbReference type="Pfam" id="PF00999">
    <property type="entry name" value="Na_H_Exchanger"/>
    <property type="match status" value="1"/>
</dbReference>
<reference evidence="12 13" key="1">
    <citation type="submission" date="2012-01" db="EMBL/GenBank/DDBJ databases">
        <title>The Genome Sequence of Scardovia wiggsiae F0424.</title>
        <authorList>
            <consortium name="The Broad Institute Genome Sequencing Platform"/>
            <person name="Earl A."/>
            <person name="Ward D."/>
            <person name="Feldgarden M."/>
            <person name="Gevers D."/>
            <person name="Izard J."/>
            <person name="Ganesan A."/>
            <person name="Baranova O.V."/>
            <person name="Blanton J.M."/>
            <person name="Tanner A.C."/>
            <person name="Mathney J."/>
            <person name="Dewhirst F.E."/>
            <person name="Young S.K."/>
            <person name="Zeng Q."/>
            <person name="Gargeya S."/>
            <person name="Fitzgerald M."/>
            <person name="Haas B."/>
            <person name="Abouelleil A."/>
            <person name="Alvarado L."/>
            <person name="Arachchi H.M."/>
            <person name="Berlin A."/>
            <person name="Chapman S.B."/>
            <person name="Gearin G."/>
            <person name="Goldberg J."/>
            <person name="Griggs A."/>
            <person name="Gujja S."/>
            <person name="Hansen M."/>
            <person name="Heiman D."/>
            <person name="Howarth C."/>
            <person name="Larimer J."/>
            <person name="Lui A."/>
            <person name="MacDonald P.J.P."/>
            <person name="McCowen C."/>
            <person name="Montmayeur A."/>
            <person name="Murphy C."/>
            <person name="Neiman D."/>
            <person name="Pearson M."/>
            <person name="Priest M."/>
            <person name="Roberts A."/>
            <person name="Saif S."/>
            <person name="Shea T."/>
            <person name="Sisk P."/>
            <person name="Stolte C."/>
            <person name="Sykes S."/>
            <person name="Wortman J."/>
            <person name="Nusbaum C."/>
            <person name="Birren B."/>
        </authorList>
    </citation>
    <scope>NUCLEOTIDE SEQUENCE [LARGE SCALE GENOMIC DNA]</scope>
    <source>
        <strain evidence="12 13">F0424</strain>
    </source>
</reference>
<feature type="transmembrane region" description="Helical" evidence="10">
    <location>
        <begin position="183"/>
        <end position="208"/>
    </location>
</feature>